<dbReference type="PANTHER" id="PTHR31052">
    <property type="entry name" value="COBRA-LIKE PROTEIN 7"/>
    <property type="match status" value="1"/>
</dbReference>
<dbReference type="EMBL" id="CP136897">
    <property type="protein sequence ID" value="WOL18359.1"/>
    <property type="molecule type" value="Genomic_DNA"/>
</dbReference>
<evidence type="ECO:0000313" key="1">
    <source>
        <dbReference type="EMBL" id="WOL18359.1"/>
    </source>
</evidence>
<dbReference type="AlphaFoldDB" id="A0AAQ3QP10"/>
<accession>A0AAQ3QP10</accession>
<dbReference type="SUPFAM" id="SSF47616">
    <property type="entry name" value="GST C-terminal domain-like"/>
    <property type="match status" value="1"/>
</dbReference>
<organism evidence="1 2">
    <name type="scientific">Canna indica</name>
    <name type="common">Indian-shot</name>
    <dbReference type="NCBI Taxonomy" id="4628"/>
    <lineage>
        <taxon>Eukaryota</taxon>
        <taxon>Viridiplantae</taxon>
        <taxon>Streptophyta</taxon>
        <taxon>Embryophyta</taxon>
        <taxon>Tracheophyta</taxon>
        <taxon>Spermatophyta</taxon>
        <taxon>Magnoliopsida</taxon>
        <taxon>Liliopsida</taxon>
        <taxon>Zingiberales</taxon>
        <taxon>Cannaceae</taxon>
        <taxon>Canna</taxon>
    </lineage>
</organism>
<keyword evidence="2" id="KW-1185">Reference proteome</keyword>
<dbReference type="InterPro" id="IPR036282">
    <property type="entry name" value="Glutathione-S-Trfase_C_sf"/>
</dbReference>
<protein>
    <submittedName>
        <fullName evidence="1">COBRA-like protein 7</fullName>
    </submittedName>
</protein>
<name>A0AAQ3QP10_9LILI</name>
<proteinExistence type="predicted"/>
<dbReference type="PANTHER" id="PTHR31052:SF3">
    <property type="entry name" value="COBRA-LIKE PROTEIN 7"/>
    <property type="match status" value="1"/>
</dbReference>
<gene>
    <name evidence="1" type="ORF">Cni_G27153</name>
</gene>
<reference evidence="1 2" key="1">
    <citation type="submission" date="2023-10" db="EMBL/GenBank/DDBJ databases">
        <title>Chromosome-scale genome assembly provides insights into flower coloration mechanisms of Canna indica.</title>
        <authorList>
            <person name="Li C."/>
        </authorList>
    </citation>
    <scope>NUCLEOTIDE SEQUENCE [LARGE SCALE GENOMIC DNA]</scope>
    <source>
        <tissue evidence="1">Flower</tissue>
    </source>
</reference>
<evidence type="ECO:0000313" key="2">
    <source>
        <dbReference type="Proteomes" id="UP001327560"/>
    </source>
</evidence>
<sequence length="242" mass="26675">MIRVTKMSTIHFAMMKDETDEAKAEAIQQFCVAMKLLEGAFEALSKGKGFYGGDDIGYLDIAFGCFVPWIKIMSIKNGLCSCFPPALPDRREAGRRLGQRYRYRRRLPRLRRIPFATASTSPTFLSNGRRSIHSLPTRADQPYAFRATATVLNHGTADLLAWTLLVPFRHRELIVSVGGGVLSNGSAFPYNTTLDANSTASPQEMKPDATVALRVQGRSGTTDKLLEAVKKLVAQFKAAATN</sequence>
<dbReference type="Proteomes" id="UP001327560">
    <property type="component" value="Chromosome 8"/>
</dbReference>
<dbReference type="Gene3D" id="1.20.1050.10">
    <property type="match status" value="1"/>
</dbReference>